<dbReference type="GO" id="GO:0043164">
    <property type="term" value="P:Gram-negative-bacterium-type cell wall biogenesis"/>
    <property type="evidence" value="ECO:0007669"/>
    <property type="project" value="TreeGrafter"/>
</dbReference>
<feature type="domain" description="DUF218" evidence="1">
    <location>
        <begin position="57"/>
        <end position="176"/>
    </location>
</feature>
<dbReference type="OrthoDB" id="9812311at2"/>
<comment type="caution">
    <text evidence="2">The sequence shown here is derived from an EMBL/GenBank/DDBJ whole genome shotgun (WGS) entry which is preliminary data.</text>
</comment>
<dbReference type="Gene3D" id="3.40.50.620">
    <property type="entry name" value="HUPs"/>
    <property type="match status" value="1"/>
</dbReference>
<reference evidence="2 3" key="1">
    <citation type="submission" date="2019-09" db="EMBL/GenBank/DDBJ databases">
        <title>Genome sequence of Rhodovastum atsumiense, a diverse member of the Acetobacteraceae family of non-sulfur purple photosynthetic bacteria.</title>
        <authorList>
            <person name="Meyer T."/>
            <person name="Kyndt J."/>
        </authorList>
    </citation>
    <scope>NUCLEOTIDE SEQUENCE [LARGE SCALE GENOMIC DNA]</scope>
    <source>
        <strain evidence="2 3">DSM 21279</strain>
    </source>
</reference>
<dbReference type="Proteomes" id="UP000325255">
    <property type="component" value="Unassembled WGS sequence"/>
</dbReference>
<dbReference type="RefSeq" id="WP_150039773.1">
    <property type="nucleotide sequence ID" value="NZ_OW485601.1"/>
</dbReference>
<dbReference type="InterPro" id="IPR014729">
    <property type="entry name" value="Rossmann-like_a/b/a_fold"/>
</dbReference>
<dbReference type="GO" id="GO:0000270">
    <property type="term" value="P:peptidoglycan metabolic process"/>
    <property type="evidence" value="ECO:0007669"/>
    <property type="project" value="TreeGrafter"/>
</dbReference>
<dbReference type="AlphaFoldDB" id="A0A5M6IY35"/>
<dbReference type="CDD" id="cd06259">
    <property type="entry name" value="YdcF-like"/>
    <property type="match status" value="1"/>
</dbReference>
<sequence length="220" mass="22891">MMPAGALLASRRMARWVRGICLLLGGLVALAGLWLAGFAWFVQVAWTATAAPPPQADGIVALTGGSERVETALRLLAGDRARLLLISGVGGTTDFAALAHRAGVDPGLGERVTLGRNAASTRGNAVETAEWAHANAIRSVIVVTAAYHMPRALAELSRALPEATLHPVPVVPQALRQQGAGALRLLASEYTKWLAAEVGLSALASRSDAHPPAREEKHGG</sequence>
<dbReference type="GO" id="GO:0005886">
    <property type="term" value="C:plasma membrane"/>
    <property type="evidence" value="ECO:0007669"/>
    <property type="project" value="TreeGrafter"/>
</dbReference>
<dbReference type="InterPro" id="IPR003848">
    <property type="entry name" value="DUF218"/>
</dbReference>
<proteinExistence type="predicted"/>
<accession>A0A5M6IY35</accession>
<keyword evidence="3" id="KW-1185">Reference proteome</keyword>
<dbReference type="Pfam" id="PF02698">
    <property type="entry name" value="DUF218"/>
    <property type="match status" value="1"/>
</dbReference>
<organism evidence="2 3">
    <name type="scientific">Rhodovastum atsumiense</name>
    <dbReference type="NCBI Taxonomy" id="504468"/>
    <lineage>
        <taxon>Bacteria</taxon>
        <taxon>Pseudomonadati</taxon>
        <taxon>Pseudomonadota</taxon>
        <taxon>Alphaproteobacteria</taxon>
        <taxon>Acetobacterales</taxon>
        <taxon>Acetobacteraceae</taxon>
        <taxon>Rhodovastum</taxon>
    </lineage>
</organism>
<evidence type="ECO:0000313" key="3">
    <source>
        <dbReference type="Proteomes" id="UP000325255"/>
    </source>
</evidence>
<evidence type="ECO:0000313" key="2">
    <source>
        <dbReference type="EMBL" id="KAA5613266.1"/>
    </source>
</evidence>
<dbReference type="EMBL" id="VWPK01000007">
    <property type="protein sequence ID" value="KAA5613266.1"/>
    <property type="molecule type" value="Genomic_DNA"/>
</dbReference>
<protein>
    <submittedName>
        <fullName evidence="2">YdcF family protein</fullName>
    </submittedName>
</protein>
<dbReference type="PANTHER" id="PTHR30336">
    <property type="entry name" value="INNER MEMBRANE PROTEIN, PROBABLE PERMEASE"/>
    <property type="match status" value="1"/>
</dbReference>
<name>A0A5M6IY35_9PROT</name>
<gene>
    <name evidence="2" type="ORF">F1189_06135</name>
</gene>
<dbReference type="PANTHER" id="PTHR30336:SF4">
    <property type="entry name" value="ENVELOPE BIOGENESIS FACTOR ELYC"/>
    <property type="match status" value="1"/>
</dbReference>
<evidence type="ECO:0000259" key="1">
    <source>
        <dbReference type="Pfam" id="PF02698"/>
    </source>
</evidence>
<dbReference type="InterPro" id="IPR051599">
    <property type="entry name" value="Cell_Envelope_Assoc"/>
</dbReference>